<dbReference type="SUPFAM" id="SSF53448">
    <property type="entry name" value="Nucleotide-diphospho-sugar transferases"/>
    <property type="match status" value="1"/>
</dbReference>
<comment type="caution">
    <text evidence="1">The sequence shown here is derived from an EMBL/GenBank/DDBJ whole genome shotgun (WGS) entry which is preliminary data.</text>
</comment>
<proteinExistence type="predicted"/>
<name>A0ABD7LRN2_ENTFC</name>
<reference evidence="1 2" key="1">
    <citation type="submission" date="2016-04" db="EMBL/GenBank/DDBJ databases">
        <authorList>
            <person name="Millard A."/>
        </authorList>
    </citation>
    <scope>NUCLEOTIDE SEQUENCE [LARGE SCALE GENOMIC DNA]</scope>
    <source>
        <strain evidence="1">Isolate 22</strain>
    </source>
</reference>
<dbReference type="RefSeq" id="WP_002297169.1">
    <property type="nucleotide sequence ID" value="NZ_CAAAHI010000001.1"/>
</dbReference>
<dbReference type="AlphaFoldDB" id="A0ABD7LRN2"/>
<dbReference type="EMBL" id="FKLM01000052">
    <property type="protein sequence ID" value="SAM51137.1"/>
    <property type="molecule type" value="Genomic_DNA"/>
</dbReference>
<gene>
    <name evidence="1" type="ORF">DTPHA_602342</name>
</gene>
<organism evidence="1 2">
    <name type="scientific">Enterococcus faecium</name>
    <name type="common">Streptococcus faecium</name>
    <dbReference type="NCBI Taxonomy" id="1352"/>
    <lineage>
        <taxon>Bacteria</taxon>
        <taxon>Bacillati</taxon>
        <taxon>Bacillota</taxon>
        <taxon>Bacilli</taxon>
        <taxon>Lactobacillales</taxon>
        <taxon>Enterococcaceae</taxon>
        <taxon>Enterococcus</taxon>
    </lineage>
</organism>
<accession>A0ABD7LRN2</accession>
<evidence type="ECO:0000313" key="2">
    <source>
        <dbReference type="Proteomes" id="UP000183509"/>
    </source>
</evidence>
<dbReference type="Pfam" id="PF05704">
    <property type="entry name" value="Caps_synth"/>
    <property type="match status" value="1"/>
</dbReference>
<protein>
    <submittedName>
        <fullName evidence="1">Capsular polysaccharide biosynthesis protein</fullName>
    </submittedName>
</protein>
<dbReference type="InterPro" id="IPR008441">
    <property type="entry name" value="AfumC-like_glycosyl_Trfase"/>
</dbReference>
<dbReference type="InterPro" id="IPR029044">
    <property type="entry name" value="Nucleotide-diphossugar_trans"/>
</dbReference>
<evidence type="ECO:0000313" key="1">
    <source>
        <dbReference type="EMBL" id="SAM51137.1"/>
    </source>
</evidence>
<sequence>MTQKHSSIKRIIHRISEELNATRRIAKITSWKEAFATLQAKIDIQVMNRNGYNESKKQKEHLLKKHEVMLKYYEKTFSDFLKTYDYSQNQIINQSKSPYSNCIWVCWWQGLDQSPEIVKACVKSIKRNAGKHTVIILTEDNYRQYVDIPKWVEEKKNKGIITRTNYSDLLRLSLLAKHGGLWLDATFYCTKPIPDEYFDIDIWSIRRPDYAHASVASGYFAGYSLACNQESRWMFAIIRDFFLNYWKNNDMMVDYLMIDYMIVLAQRINHEIAQTFDKIPSNNPLCDELIKNLNNIYDEKVWNLLKKDTLLFKLTWKQSFKKQKDDKVTFYGMLVENKLL</sequence>
<dbReference type="Proteomes" id="UP000183509">
    <property type="component" value="Unassembled WGS sequence"/>
</dbReference>